<sequence length="194" mass="21685">MTTLSRTDILANLTATPRCFGMQEESSSSSEREKFQTVLMCIHLAYGLAYTVGSALGSIPPSTDLCLTAFTAPNKPSEGDETDPTPNTNRKKKKKQPVPSGWWGTPSGPVAVINEKALTLFWKITNTVTWRNLHWLPHSILVYEIRVQEGYGMRWSQDQSEGAGTGVEMPPWIFRGFVEPMMENGHEFGWRHAP</sequence>
<dbReference type="AlphaFoldDB" id="A0A6A4I8D7"/>
<accession>A0A6A4I8D7</accession>
<evidence type="ECO:0000256" key="1">
    <source>
        <dbReference type="SAM" id="MobiDB-lite"/>
    </source>
</evidence>
<organism evidence="2 3">
    <name type="scientific">Gymnopus androsaceus JB14</name>
    <dbReference type="NCBI Taxonomy" id="1447944"/>
    <lineage>
        <taxon>Eukaryota</taxon>
        <taxon>Fungi</taxon>
        <taxon>Dikarya</taxon>
        <taxon>Basidiomycota</taxon>
        <taxon>Agaricomycotina</taxon>
        <taxon>Agaricomycetes</taxon>
        <taxon>Agaricomycetidae</taxon>
        <taxon>Agaricales</taxon>
        <taxon>Marasmiineae</taxon>
        <taxon>Omphalotaceae</taxon>
        <taxon>Gymnopus</taxon>
    </lineage>
</organism>
<dbReference type="EMBL" id="ML769391">
    <property type="protein sequence ID" value="KAE9408312.1"/>
    <property type="molecule type" value="Genomic_DNA"/>
</dbReference>
<evidence type="ECO:0000313" key="2">
    <source>
        <dbReference type="EMBL" id="KAE9408312.1"/>
    </source>
</evidence>
<feature type="region of interest" description="Disordered" evidence="1">
    <location>
        <begin position="70"/>
        <end position="103"/>
    </location>
</feature>
<reference evidence="2" key="1">
    <citation type="journal article" date="2019" name="Environ. Microbiol.">
        <title>Fungal ecological strategies reflected in gene transcription - a case study of two litter decomposers.</title>
        <authorList>
            <person name="Barbi F."/>
            <person name="Kohler A."/>
            <person name="Barry K."/>
            <person name="Baskaran P."/>
            <person name="Daum C."/>
            <person name="Fauchery L."/>
            <person name="Ihrmark K."/>
            <person name="Kuo A."/>
            <person name="LaButti K."/>
            <person name="Lipzen A."/>
            <person name="Morin E."/>
            <person name="Grigoriev I.V."/>
            <person name="Henrissat B."/>
            <person name="Lindahl B."/>
            <person name="Martin F."/>
        </authorList>
    </citation>
    <scope>NUCLEOTIDE SEQUENCE</scope>
    <source>
        <strain evidence="2">JB14</strain>
    </source>
</reference>
<gene>
    <name evidence="2" type="ORF">BT96DRAFT_1103169</name>
</gene>
<keyword evidence="3" id="KW-1185">Reference proteome</keyword>
<name>A0A6A4I8D7_9AGAR</name>
<dbReference type="PANTHER" id="PTHR34204:SF2">
    <property type="entry name" value="RNA-BINDING ASCH DOMAIN PROTEIN"/>
    <property type="match status" value="1"/>
</dbReference>
<dbReference type="Proteomes" id="UP000799118">
    <property type="component" value="Unassembled WGS sequence"/>
</dbReference>
<proteinExistence type="predicted"/>
<dbReference type="OrthoDB" id="112749at2759"/>
<protein>
    <submittedName>
        <fullName evidence="2">Uncharacterized protein</fullName>
    </submittedName>
</protein>
<evidence type="ECO:0000313" key="3">
    <source>
        <dbReference type="Proteomes" id="UP000799118"/>
    </source>
</evidence>
<dbReference type="PANTHER" id="PTHR34204">
    <property type="entry name" value="RNA-BINDING ASCH DOMAIN PROTEIN"/>
    <property type="match status" value="1"/>
</dbReference>